<proteinExistence type="predicted"/>
<dbReference type="EMBL" id="CP100390">
    <property type="protein sequence ID" value="UZE94757.1"/>
    <property type="molecule type" value="Genomic_DNA"/>
</dbReference>
<name>A0ABY6MY98_9ALTE</name>
<dbReference type="SUPFAM" id="SSF53335">
    <property type="entry name" value="S-adenosyl-L-methionine-dependent methyltransferases"/>
    <property type="match status" value="1"/>
</dbReference>
<dbReference type="PANTHER" id="PTHR43317">
    <property type="entry name" value="THERMOSPERMINE SYNTHASE ACAULIS5"/>
    <property type="match status" value="1"/>
</dbReference>
<organism evidence="2 3">
    <name type="scientific">Alkalimarinus alittae</name>
    <dbReference type="NCBI Taxonomy" id="2961619"/>
    <lineage>
        <taxon>Bacteria</taxon>
        <taxon>Pseudomonadati</taxon>
        <taxon>Pseudomonadota</taxon>
        <taxon>Gammaproteobacteria</taxon>
        <taxon>Alteromonadales</taxon>
        <taxon>Alteromonadaceae</taxon>
        <taxon>Alkalimarinus</taxon>
    </lineage>
</organism>
<dbReference type="InterPro" id="IPR029063">
    <property type="entry name" value="SAM-dependent_MTases_sf"/>
</dbReference>
<sequence length="224" mass="24283">MARFNEIGTAIIPGQGSQLRLLQRNDEFAIKIAGKTGELMNTRLHGSEDALATLACERIANRKDVKVLIGGMGMGFTLAAALGSLKDDAEVTVAELVPEVVEWNRGPLGAASGYPLNDPRTKIHLGDVGQLMKREEGFYDAILLDVDNGPEGLTRKENDWIYSPEGIAEAQSALKSGGILAYWSAGEDPTFTERLRRAGFQVTAETVRAHKPGKGAKHVIWLAW</sequence>
<dbReference type="PANTHER" id="PTHR43317:SF3">
    <property type="entry name" value="BLR2883 PROTEIN"/>
    <property type="match status" value="1"/>
</dbReference>
<keyword evidence="1" id="KW-0620">Polyamine biosynthesis</keyword>
<evidence type="ECO:0000256" key="1">
    <source>
        <dbReference type="ARBA" id="ARBA00023115"/>
    </source>
</evidence>
<evidence type="ECO:0000313" key="3">
    <source>
        <dbReference type="Proteomes" id="UP001163739"/>
    </source>
</evidence>
<dbReference type="RefSeq" id="WP_265046251.1">
    <property type="nucleotide sequence ID" value="NZ_CP100390.1"/>
</dbReference>
<dbReference type="Proteomes" id="UP001163739">
    <property type="component" value="Chromosome"/>
</dbReference>
<gene>
    <name evidence="2" type="ORF">NKI27_11780</name>
</gene>
<evidence type="ECO:0008006" key="4">
    <source>
        <dbReference type="Google" id="ProtNLM"/>
    </source>
</evidence>
<accession>A0ABY6MY98</accession>
<keyword evidence="3" id="KW-1185">Reference proteome</keyword>
<protein>
    <recommendedName>
        <fullName evidence="4">Spermidine synthase</fullName>
    </recommendedName>
</protein>
<dbReference type="Pfam" id="PF01564">
    <property type="entry name" value="Spermine_synth"/>
    <property type="match status" value="1"/>
</dbReference>
<dbReference type="Gene3D" id="3.40.50.150">
    <property type="entry name" value="Vaccinia Virus protein VP39"/>
    <property type="match status" value="1"/>
</dbReference>
<evidence type="ECO:0000313" key="2">
    <source>
        <dbReference type="EMBL" id="UZE94757.1"/>
    </source>
</evidence>
<reference evidence="2" key="1">
    <citation type="submission" date="2022-06" db="EMBL/GenBank/DDBJ databases">
        <title>Alkalimarinus sp. nov., isolated from gut of a Alitta virens.</title>
        <authorList>
            <person name="Yang A.I."/>
            <person name="Shin N.-R."/>
        </authorList>
    </citation>
    <scope>NUCLEOTIDE SEQUENCE</scope>
    <source>
        <strain evidence="2">A2M4</strain>
    </source>
</reference>